<evidence type="ECO:0000256" key="2">
    <source>
        <dbReference type="ARBA" id="ARBA00006325"/>
    </source>
</evidence>
<evidence type="ECO:0000313" key="7">
    <source>
        <dbReference type="Proteomes" id="UP000085678"/>
    </source>
</evidence>
<proteinExistence type="inferred from homology"/>
<evidence type="ECO:0000256" key="1">
    <source>
        <dbReference type="ARBA" id="ARBA00004141"/>
    </source>
</evidence>
<dbReference type="PANTHER" id="PTHR22779:SF6">
    <property type="entry name" value="SD17342P"/>
    <property type="match status" value="1"/>
</dbReference>
<dbReference type="GO" id="GO:0016020">
    <property type="term" value="C:membrane"/>
    <property type="evidence" value="ECO:0007669"/>
    <property type="project" value="UniProtKB-SubCell"/>
</dbReference>
<feature type="transmembrane region" description="Helical" evidence="6">
    <location>
        <begin position="107"/>
        <end position="128"/>
    </location>
</feature>
<dbReference type="FunCoup" id="A0A1S3HDI1">
    <property type="interactions" value="506"/>
</dbReference>
<accession>A0A1S3HDI1</accession>
<reference evidence="8" key="1">
    <citation type="submission" date="2025-08" db="UniProtKB">
        <authorList>
            <consortium name="RefSeq"/>
        </authorList>
    </citation>
    <scope>IDENTIFICATION</scope>
    <source>
        <tissue evidence="8">Gonads</tissue>
    </source>
</reference>
<organism evidence="7 8">
    <name type="scientific">Lingula anatina</name>
    <name type="common">Brachiopod</name>
    <name type="synonym">Lingula unguis</name>
    <dbReference type="NCBI Taxonomy" id="7574"/>
    <lineage>
        <taxon>Eukaryota</taxon>
        <taxon>Metazoa</taxon>
        <taxon>Spiralia</taxon>
        <taxon>Lophotrochozoa</taxon>
        <taxon>Brachiopoda</taxon>
        <taxon>Linguliformea</taxon>
        <taxon>Lingulata</taxon>
        <taxon>Lingulida</taxon>
        <taxon>Linguloidea</taxon>
        <taxon>Lingulidae</taxon>
        <taxon>Lingula</taxon>
    </lineage>
</organism>
<evidence type="ECO:0000256" key="5">
    <source>
        <dbReference type="ARBA" id="ARBA00023136"/>
    </source>
</evidence>
<dbReference type="RefSeq" id="XP_013383571.1">
    <property type="nucleotide sequence ID" value="XM_013528117.2"/>
</dbReference>
<evidence type="ECO:0000313" key="8">
    <source>
        <dbReference type="RefSeq" id="XP_013383571.1"/>
    </source>
</evidence>
<keyword evidence="7" id="KW-1185">Reference proteome</keyword>
<evidence type="ECO:0000256" key="4">
    <source>
        <dbReference type="ARBA" id="ARBA00022989"/>
    </source>
</evidence>
<comment type="subcellular location">
    <subcellularLocation>
        <location evidence="1">Membrane</location>
        <topology evidence="1">Multi-pass membrane protein</topology>
    </subcellularLocation>
</comment>
<dbReference type="Pfam" id="PF10190">
    <property type="entry name" value="Tmemb_170"/>
    <property type="match status" value="1"/>
</dbReference>
<dbReference type="AlphaFoldDB" id="A0A1S3HDI1"/>
<feature type="transmembrane region" description="Helical" evidence="6">
    <location>
        <begin position="71"/>
        <end position="95"/>
    </location>
</feature>
<dbReference type="OMA" id="VEMWYHI"/>
<dbReference type="KEGG" id="lak:106153958"/>
<name>A0A1S3HDI1_LINAN</name>
<evidence type="ECO:0000256" key="6">
    <source>
        <dbReference type="SAM" id="Phobius"/>
    </source>
</evidence>
<keyword evidence="3 6" id="KW-0812">Transmembrane</keyword>
<protein>
    <submittedName>
        <fullName evidence="8">Transmembrane protein 170A-like</fullName>
    </submittedName>
</protein>
<evidence type="ECO:0000256" key="3">
    <source>
        <dbReference type="ARBA" id="ARBA00022692"/>
    </source>
</evidence>
<sequence>MSSDDFEVNEVDSIENVIGLTPGDPLDGFVEIWYQVFLWALFSSIFVHLIGAAIAFGRLRKHKLGRFTPALILLMGVLGPLTGGVITSAAVAGVYRTSGFEMKPLYALVWGVAQTVIVIFISFTRILATL</sequence>
<keyword evidence="4 6" id="KW-1133">Transmembrane helix</keyword>
<comment type="similarity">
    <text evidence="2">Belongs to the TMEM170 family.</text>
</comment>
<dbReference type="STRING" id="7574.A0A1S3HDI1"/>
<dbReference type="PANTHER" id="PTHR22779">
    <property type="entry name" value="SD17342P"/>
    <property type="match status" value="1"/>
</dbReference>
<dbReference type="OrthoDB" id="13807at2759"/>
<dbReference type="GeneID" id="106153958"/>
<gene>
    <name evidence="8" type="primary">LOC106153958</name>
</gene>
<dbReference type="Proteomes" id="UP000085678">
    <property type="component" value="Unplaced"/>
</dbReference>
<dbReference type="InterPro" id="IPR019334">
    <property type="entry name" value="TMEM170A/B/YPR153W-like"/>
</dbReference>
<dbReference type="InParanoid" id="A0A1S3HDI1"/>
<keyword evidence="5 6" id="KW-0472">Membrane</keyword>
<feature type="transmembrane region" description="Helical" evidence="6">
    <location>
        <begin position="32"/>
        <end position="59"/>
    </location>
</feature>